<dbReference type="PANTHER" id="PTHR34009:SF2">
    <property type="entry name" value="PROTEIN STAR"/>
    <property type="match status" value="1"/>
</dbReference>
<evidence type="ECO:0000259" key="1">
    <source>
        <dbReference type="Pfam" id="PF05050"/>
    </source>
</evidence>
<evidence type="ECO:0000313" key="2">
    <source>
        <dbReference type="EMBL" id="PCI75642.1"/>
    </source>
</evidence>
<reference evidence="3" key="1">
    <citation type="submission" date="2017-08" db="EMBL/GenBank/DDBJ databases">
        <title>A dynamic microbial community with high functional redundancy inhabits the cold, oxic subseafloor aquifer.</title>
        <authorList>
            <person name="Tully B.J."/>
            <person name="Wheat C.G."/>
            <person name="Glazer B.T."/>
            <person name="Huber J.A."/>
        </authorList>
    </citation>
    <scope>NUCLEOTIDE SEQUENCE [LARGE SCALE GENOMIC DNA]</scope>
</reference>
<dbReference type="GO" id="GO:0005737">
    <property type="term" value="C:cytoplasm"/>
    <property type="evidence" value="ECO:0007669"/>
    <property type="project" value="GOC"/>
</dbReference>
<dbReference type="Proteomes" id="UP000218775">
    <property type="component" value="Unassembled WGS sequence"/>
</dbReference>
<dbReference type="NCBIfam" id="TIGR01444">
    <property type="entry name" value="fkbM_fam"/>
    <property type="match status" value="1"/>
</dbReference>
<dbReference type="Gene3D" id="3.40.50.150">
    <property type="entry name" value="Vaccinia Virus protein VP39"/>
    <property type="match status" value="1"/>
</dbReference>
<accession>A0A2A4WYV2</accession>
<dbReference type="InterPro" id="IPR053202">
    <property type="entry name" value="EGF_Rcpt_Signaling_Reg"/>
</dbReference>
<organism evidence="2 3">
    <name type="scientific">Aerophobetes bacterium</name>
    <dbReference type="NCBI Taxonomy" id="2030807"/>
    <lineage>
        <taxon>Bacteria</taxon>
        <taxon>Candidatus Aerophobota</taxon>
    </lineage>
</organism>
<dbReference type="InterPro" id="IPR006342">
    <property type="entry name" value="FkbM_mtfrase"/>
</dbReference>
<sequence>MKNFLTSLYRHTKKYHGQFLQDEYTNTHFFKNKKNGVFLDIGAHLPIEWNNTYFFENKLQWKGLCIDPNPVMFKKLTKSRACPCLNVAVVPSGTGYQKFLQLDKLSGLSGLIDNYGEEDTSRIDKESKLHNEQQNTIDVKTLSINQIINHYGLFHIDFLSLDIEGGELDILKAIDFNQSFIDVIAVENNWEDAWNEVAINSSIRKYLESTGYRYVTRLGVDEIYKKIL</sequence>
<comment type="caution">
    <text evidence="2">The sequence shown here is derived from an EMBL/GenBank/DDBJ whole genome shotgun (WGS) entry which is preliminary data.</text>
</comment>
<dbReference type="SUPFAM" id="SSF53335">
    <property type="entry name" value="S-adenosyl-L-methionine-dependent methyltransferases"/>
    <property type="match status" value="1"/>
</dbReference>
<name>A0A2A4WYV2_UNCAE</name>
<dbReference type="InterPro" id="IPR029063">
    <property type="entry name" value="SAM-dependent_MTases_sf"/>
</dbReference>
<dbReference type="GO" id="GO:0016197">
    <property type="term" value="P:endosomal transport"/>
    <property type="evidence" value="ECO:0007669"/>
    <property type="project" value="TreeGrafter"/>
</dbReference>
<proteinExistence type="predicted"/>
<feature type="domain" description="Methyltransferase FkbM" evidence="1">
    <location>
        <begin position="40"/>
        <end position="214"/>
    </location>
</feature>
<protein>
    <recommendedName>
        <fullName evidence="1">Methyltransferase FkbM domain-containing protein</fullName>
    </recommendedName>
</protein>
<gene>
    <name evidence="2" type="ORF">COB21_05430</name>
</gene>
<dbReference type="GO" id="GO:0006888">
    <property type="term" value="P:endoplasmic reticulum to Golgi vesicle-mediated transport"/>
    <property type="evidence" value="ECO:0007669"/>
    <property type="project" value="TreeGrafter"/>
</dbReference>
<evidence type="ECO:0000313" key="3">
    <source>
        <dbReference type="Proteomes" id="UP000218775"/>
    </source>
</evidence>
<dbReference type="AlphaFoldDB" id="A0A2A4WYV2"/>
<dbReference type="PANTHER" id="PTHR34009">
    <property type="entry name" value="PROTEIN STAR"/>
    <property type="match status" value="1"/>
</dbReference>
<dbReference type="GO" id="GO:0005886">
    <property type="term" value="C:plasma membrane"/>
    <property type="evidence" value="ECO:0007669"/>
    <property type="project" value="TreeGrafter"/>
</dbReference>
<dbReference type="Pfam" id="PF05050">
    <property type="entry name" value="Methyltransf_21"/>
    <property type="match status" value="1"/>
</dbReference>
<dbReference type="EMBL" id="NVUK01000043">
    <property type="protein sequence ID" value="PCI75642.1"/>
    <property type="molecule type" value="Genomic_DNA"/>
</dbReference>